<dbReference type="KEGG" id="psco:LY89DRAFT_474394"/>
<dbReference type="RefSeq" id="XP_018074569.1">
    <property type="nucleotide sequence ID" value="XM_018207795.1"/>
</dbReference>
<organism evidence="2 3">
    <name type="scientific">Mollisia scopiformis</name>
    <name type="common">Conifer needle endophyte fungus</name>
    <name type="synonym">Phialocephala scopiformis</name>
    <dbReference type="NCBI Taxonomy" id="149040"/>
    <lineage>
        <taxon>Eukaryota</taxon>
        <taxon>Fungi</taxon>
        <taxon>Dikarya</taxon>
        <taxon>Ascomycota</taxon>
        <taxon>Pezizomycotina</taxon>
        <taxon>Leotiomycetes</taxon>
        <taxon>Helotiales</taxon>
        <taxon>Mollisiaceae</taxon>
        <taxon>Mollisia</taxon>
    </lineage>
</organism>
<reference evidence="2 3" key="1">
    <citation type="submission" date="2015-10" db="EMBL/GenBank/DDBJ databases">
        <title>Full genome of DAOMC 229536 Phialocephala scopiformis, a fungal endophyte of spruce producing the potent anti-insectan compound rugulosin.</title>
        <authorList>
            <consortium name="DOE Joint Genome Institute"/>
            <person name="Walker A.K."/>
            <person name="Frasz S.L."/>
            <person name="Seifert K.A."/>
            <person name="Miller J.D."/>
            <person name="Mondo S.J."/>
            <person name="Labutti K."/>
            <person name="Lipzen A."/>
            <person name="Dockter R."/>
            <person name="Kennedy M."/>
            <person name="Grigoriev I.V."/>
            <person name="Spatafora J.W."/>
        </authorList>
    </citation>
    <scope>NUCLEOTIDE SEQUENCE [LARGE SCALE GENOMIC DNA]</scope>
    <source>
        <strain evidence="2 3">CBS 120377</strain>
    </source>
</reference>
<dbReference type="AlphaFoldDB" id="A0A194XJB6"/>
<protein>
    <submittedName>
        <fullName evidence="2">Uncharacterized protein</fullName>
    </submittedName>
</protein>
<keyword evidence="1" id="KW-1133">Transmembrane helix</keyword>
<keyword evidence="1" id="KW-0812">Transmembrane</keyword>
<gene>
    <name evidence="2" type="ORF">LY89DRAFT_474394</name>
</gene>
<keyword evidence="1" id="KW-0472">Membrane</keyword>
<sequence>MGNALGIFGSLRSIRASASAQRSPGEAVECDIWAARVQKMMMHRTKEGFTDAKSTPPPAWMAPILARGMQYCTWIWVRADLFQTDREAEVSVPAELVPVDPDPGPEELDAEKSSWGGSNRFLILFSFLFFFPSTFFLSLFLGSPLRIDKEEQRHVRRLYLSSTYLTYGTRSRIIALWLDPMAPTLTTTSPAMIAMRTGAAVAEVSPGRCGTDEKKKVPG</sequence>
<name>A0A194XJB6_MOLSC</name>
<feature type="transmembrane region" description="Helical" evidence="1">
    <location>
        <begin position="121"/>
        <end position="141"/>
    </location>
</feature>
<evidence type="ECO:0000313" key="2">
    <source>
        <dbReference type="EMBL" id="KUJ20214.1"/>
    </source>
</evidence>
<dbReference type="InParanoid" id="A0A194XJB6"/>
<dbReference type="GeneID" id="28817521"/>
<keyword evidence="3" id="KW-1185">Reference proteome</keyword>
<proteinExistence type="predicted"/>
<dbReference type="EMBL" id="KQ947410">
    <property type="protein sequence ID" value="KUJ20214.1"/>
    <property type="molecule type" value="Genomic_DNA"/>
</dbReference>
<dbReference type="Proteomes" id="UP000070700">
    <property type="component" value="Unassembled WGS sequence"/>
</dbReference>
<evidence type="ECO:0000313" key="3">
    <source>
        <dbReference type="Proteomes" id="UP000070700"/>
    </source>
</evidence>
<evidence type="ECO:0000256" key="1">
    <source>
        <dbReference type="SAM" id="Phobius"/>
    </source>
</evidence>
<accession>A0A194XJB6</accession>